<feature type="transmembrane region" description="Helical" evidence="1">
    <location>
        <begin position="20"/>
        <end position="41"/>
    </location>
</feature>
<evidence type="ECO:0000313" key="3">
    <source>
        <dbReference type="Proteomes" id="UP000710385"/>
    </source>
</evidence>
<keyword evidence="1" id="KW-0472">Membrane</keyword>
<organism evidence="2 3">
    <name type="scientific">candidate division WWE3 bacterium</name>
    <dbReference type="NCBI Taxonomy" id="2053526"/>
    <lineage>
        <taxon>Bacteria</taxon>
        <taxon>Katanobacteria</taxon>
    </lineage>
</organism>
<reference evidence="2" key="1">
    <citation type="submission" date="2020-05" db="EMBL/GenBank/DDBJ databases">
        <title>High-Quality Genomes of Partial-Nitritation/Anammox System by Hierarchical Clustering Based Hybrid Assembly.</title>
        <authorList>
            <person name="Liu L."/>
            <person name="Wang Y."/>
            <person name="Che Y."/>
            <person name="Chen Y."/>
            <person name="Xia Y."/>
            <person name="Luo R."/>
            <person name="Cheng S.H."/>
            <person name="Zheng C."/>
            <person name="Zhang T."/>
        </authorList>
    </citation>
    <scope>NUCLEOTIDE SEQUENCE</scope>
    <source>
        <strain evidence="2">H1_PAT1</strain>
    </source>
</reference>
<comment type="caution">
    <text evidence="2">The sequence shown here is derived from an EMBL/GenBank/DDBJ whole genome shotgun (WGS) entry which is preliminary data.</text>
</comment>
<name>A0A928Y6G7_UNCKA</name>
<feature type="transmembrane region" description="Helical" evidence="1">
    <location>
        <begin position="53"/>
        <end position="73"/>
    </location>
</feature>
<protein>
    <submittedName>
        <fullName evidence="2">Uncharacterized protein</fullName>
    </submittedName>
</protein>
<evidence type="ECO:0000256" key="1">
    <source>
        <dbReference type="SAM" id="Phobius"/>
    </source>
</evidence>
<keyword evidence="1" id="KW-0812">Transmembrane</keyword>
<gene>
    <name evidence="2" type="ORF">HS096_01755</name>
</gene>
<proteinExistence type="predicted"/>
<sequence>MNDEPDPGNERPEQNAETVLSFLPVLLLFDVPVAFCIAIPLRILVNQGALRDSAGILIGLSCCTFIIGLIVAYETAVQD</sequence>
<evidence type="ECO:0000313" key="2">
    <source>
        <dbReference type="EMBL" id="MBE7525099.1"/>
    </source>
</evidence>
<keyword evidence="1" id="KW-1133">Transmembrane helix</keyword>
<accession>A0A928Y6G7</accession>
<dbReference type="AlphaFoldDB" id="A0A928Y6G7"/>
<dbReference type="EMBL" id="JABTTY010000001">
    <property type="protein sequence ID" value="MBE7525099.1"/>
    <property type="molecule type" value="Genomic_DNA"/>
</dbReference>
<dbReference type="Proteomes" id="UP000710385">
    <property type="component" value="Unassembled WGS sequence"/>
</dbReference>